<evidence type="ECO:0000313" key="7">
    <source>
        <dbReference type="EMBL" id="PON46892.1"/>
    </source>
</evidence>
<proteinExistence type="predicted"/>
<dbReference type="OrthoDB" id="1898716at2759"/>
<evidence type="ECO:0000313" key="8">
    <source>
        <dbReference type="Proteomes" id="UP000237000"/>
    </source>
</evidence>
<dbReference type="InParanoid" id="A0A2P5BDM0"/>
<dbReference type="EMBL" id="JXTC01000545">
    <property type="protein sequence ID" value="PON46892.1"/>
    <property type="molecule type" value="Genomic_DNA"/>
</dbReference>
<evidence type="ECO:0000256" key="5">
    <source>
        <dbReference type="ARBA" id="ARBA00023242"/>
    </source>
</evidence>
<gene>
    <name evidence="7" type="primary">TorMADS29</name>
    <name evidence="7" type="ORF">TorRG33x02_324830</name>
</gene>
<dbReference type="Pfam" id="PF00319">
    <property type="entry name" value="SRF-TF"/>
    <property type="match status" value="1"/>
</dbReference>
<dbReference type="CDD" id="cd00265">
    <property type="entry name" value="MADS_MEF2_like"/>
    <property type="match status" value="1"/>
</dbReference>
<feature type="domain" description="MADS-box" evidence="6">
    <location>
        <begin position="1"/>
        <end position="61"/>
    </location>
</feature>
<organism evidence="7 8">
    <name type="scientific">Trema orientale</name>
    <name type="common">Charcoal tree</name>
    <name type="synonym">Celtis orientalis</name>
    <dbReference type="NCBI Taxonomy" id="63057"/>
    <lineage>
        <taxon>Eukaryota</taxon>
        <taxon>Viridiplantae</taxon>
        <taxon>Streptophyta</taxon>
        <taxon>Embryophyta</taxon>
        <taxon>Tracheophyta</taxon>
        <taxon>Spermatophyta</taxon>
        <taxon>Magnoliopsida</taxon>
        <taxon>eudicotyledons</taxon>
        <taxon>Gunneridae</taxon>
        <taxon>Pentapetalae</taxon>
        <taxon>rosids</taxon>
        <taxon>fabids</taxon>
        <taxon>Rosales</taxon>
        <taxon>Cannabaceae</taxon>
        <taxon>Trema</taxon>
    </lineage>
</organism>
<keyword evidence="3" id="KW-0238">DNA-binding</keyword>
<evidence type="ECO:0000256" key="1">
    <source>
        <dbReference type="ARBA" id="ARBA00004123"/>
    </source>
</evidence>
<keyword evidence="5" id="KW-0539">Nucleus</keyword>
<comment type="caution">
    <text evidence="7">The sequence shown here is derived from an EMBL/GenBank/DDBJ whole genome shotgun (WGS) entry which is preliminary data.</text>
</comment>
<dbReference type="Proteomes" id="UP000237000">
    <property type="component" value="Unassembled WGS sequence"/>
</dbReference>
<evidence type="ECO:0000256" key="3">
    <source>
        <dbReference type="ARBA" id="ARBA00023125"/>
    </source>
</evidence>
<keyword evidence="4" id="KW-0804">Transcription</keyword>
<reference evidence="8" key="1">
    <citation type="submission" date="2016-06" db="EMBL/GenBank/DDBJ databases">
        <title>Parallel loss of symbiosis genes in relatives of nitrogen-fixing non-legume Parasponia.</title>
        <authorList>
            <person name="Van Velzen R."/>
            <person name="Holmer R."/>
            <person name="Bu F."/>
            <person name="Rutten L."/>
            <person name="Van Zeijl A."/>
            <person name="Liu W."/>
            <person name="Santuari L."/>
            <person name="Cao Q."/>
            <person name="Sharma T."/>
            <person name="Shen D."/>
            <person name="Roswanjaya Y."/>
            <person name="Wardhani T."/>
            <person name="Kalhor M.S."/>
            <person name="Jansen J."/>
            <person name="Van den Hoogen J."/>
            <person name="Gungor B."/>
            <person name="Hartog M."/>
            <person name="Hontelez J."/>
            <person name="Verver J."/>
            <person name="Yang W.-C."/>
            <person name="Schijlen E."/>
            <person name="Repin R."/>
            <person name="Schilthuizen M."/>
            <person name="Schranz E."/>
            <person name="Heidstra R."/>
            <person name="Miyata K."/>
            <person name="Fedorova E."/>
            <person name="Kohlen W."/>
            <person name="Bisseling T."/>
            <person name="Smit S."/>
            <person name="Geurts R."/>
        </authorList>
    </citation>
    <scope>NUCLEOTIDE SEQUENCE [LARGE SCALE GENOMIC DNA]</scope>
    <source>
        <strain evidence="8">cv. RG33-2</strain>
    </source>
</reference>
<dbReference type="AlphaFoldDB" id="A0A2P5BDM0"/>
<dbReference type="PROSITE" id="PS00350">
    <property type="entry name" value="MADS_BOX_1"/>
    <property type="match status" value="1"/>
</dbReference>
<dbReference type="GO" id="GO:0005634">
    <property type="term" value="C:nucleus"/>
    <property type="evidence" value="ECO:0007669"/>
    <property type="project" value="UniProtKB-SubCell"/>
</dbReference>
<dbReference type="SMART" id="SM00432">
    <property type="entry name" value="MADS"/>
    <property type="match status" value="1"/>
</dbReference>
<comment type="subcellular location">
    <subcellularLocation>
        <location evidence="1">Nucleus</location>
    </subcellularLocation>
</comment>
<keyword evidence="2" id="KW-0805">Transcription regulation</keyword>
<protein>
    <submittedName>
        <fullName evidence="7">MADS-box transcription factor</fullName>
    </submittedName>
</protein>
<dbReference type="FunFam" id="3.40.1810.10:FF:000028">
    <property type="entry name" value="Agamous-like MADS-box protein AGL66 isoform A"/>
    <property type="match status" value="1"/>
</dbReference>
<dbReference type="SUPFAM" id="SSF55455">
    <property type="entry name" value="SRF-like"/>
    <property type="match status" value="1"/>
</dbReference>
<dbReference type="InterPro" id="IPR002100">
    <property type="entry name" value="TF_MADSbox"/>
</dbReference>
<dbReference type="PANTHER" id="PTHR48019">
    <property type="entry name" value="SERUM RESPONSE FACTOR HOMOLOG"/>
    <property type="match status" value="1"/>
</dbReference>
<dbReference type="InterPro" id="IPR036879">
    <property type="entry name" value="TF_MADSbox_sf"/>
</dbReference>
<name>A0A2P5BDM0_TREOI</name>
<dbReference type="GO" id="GO:0046983">
    <property type="term" value="F:protein dimerization activity"/>
    <property type="evidence" value="ECO:0007669"/>
    <property type="project" value="InterPro"/>
</dbReference>
<sequence length="321" mass="36531">MGRVKLQIKRIESTTNRQVTFSKRRNGLIKKAYELSVLCDVDVALIMFSPSGRVSFFSGNKSIEEILARYVNLPEQEQGRPTSTDSQLEEIQQEILCVGSQLEEMENRLRIFEGDPSEITTVHEADYREQILEETLKKVCMRKQDLEKYTSFESQLTTQVDLPRETANLDHHELVAASPQNIIDWLSQRDPQIQILNFLDANGLLPVRDEAQRGVKILAPPSRSVVLVNGQNINDDDEVDDHITPTSGLENDNNDDNINGQLPQLGHLLDVNMSPSWTQFYSTGDEHFDEAGQPGGRELHELYMSRYAMPHILTPNQNQQD</sequence>
<dbReference type="PROSITE" id="PS50066">
    <property type="entry name" value="MADS_BOX_2"/>
    <property type="match status" value="1"/>
</dbReference>
<dbReference type="Gene3D" id="3.40.1810.10">
    <property type="entry name" value="Transcription factor, MADS-box"/>
    <property type="match status" value="1"/>
</dbReference>
<dbReference type="GO" id="GO:0000977">
    <property type="term" value="F:RNA polymerase II transcription regulatory region sequence-specific DNA binding"/>
    <property type="evidence" value="ECO:0007669"/>
    <property type="project" value="InterPro"/>
</dbReference>
<evidence type="ECO:0000256" key="4">
    <source>
        <dbReference type="ARBA" id="ARBA00023163"/>
    </source>
</evidence>
<dbReference type="InterPro" id="IPR033896">
    <property type="entry name" value="MEF2-like_N"/>
</dbReference>
<evidence type="ECO:0000256" key="2">
    <source>
        <dbReference type="ARBA" id="ARBA00023015"/>
    </source>
</evidence>
<evidence type="ECO:0000259" key="6">
    <source>
        <dbReference type="PROSITE" id="PS50066"/>
    </source>
</evidence>
<dbReference type="PRINTS" id="PR00404">
    <property type="entry name" value="MADSDOMAIN"/>
</dbReference>
<dbReference type="GO" id="GO:0045944">
    <property type="term" value="P:positive regulation of transcription by RNA polymerase II"/>
    <property type="evidence" value="ECO:0007669"/>
    <property type="project" value="InterPro"/>
</dbReference>
<dbReference type="InterPro" id="IPR050142">
    <property type="entry name" value="MADS-box/MEF2_TF"/>
</dbReference>
<keyword evidence="8" id="KW-1185">Reference proteome</keyword>
<accession>A0A2P5BDM0</accession>